<proteinExistence type="predicted"/>
<dbReference type="RefSeq" id="WP_188521642.1">
    <property type="nucleotide sequence ID" value="NZ_BMDG01000001.1"/>
</dbReference>
<name>A0ABQ2B2F7_9MICO</name>
<keyword evidence="3" id="KW-1185">Reference proteome</keyword>
<gene>
    <name evidence="2" type="ORF">GCM10007368_00440</name>
</gene>
<organism evidence="2 3">
    <name type="scientific">Isoptericola cucumis</name>
    <dbReference type="NCBI Taxonomy" id="1776856"/>
    <lineage>
        <taxon>Bacteria</taxon>
        <taxon>Bacillati</taxon>
        <taxon>Actinomycetota</taxon>
        <taxon>Actinomycetes</taxon>
        <taxon>Micrococcales</taxon>
        <taxon>Promicromonosporaceae</taxon>
        <taxon>Isoptericola</taxon>
    </lineage>
</organism>
<sequence>MSSPREWPRVGDVSVDPAALTAPGRELRELLAELGAPDPATTSGGLPPDGWRELSSTAPGTVVLGSPVDDGATRWWIGLVSRRAGGAPPVWRARDDAVPLRPSRAERGQGLRLRWAGPTRSTPDLDVLAVDVVNEGPDRWSPQQGENFVALGFLRPVDEGRGAVSFGYHAGQRTAVPLDPGEYAREAVTISAAEWARVAPGRHHVHALIPALDLGSDSPLEIELTEEAIARRHPAGRDG</sequence>
<reference evidence="3" key="1">
    <citation type="journal article" date="2019" name="Int. J. Syst. Evol. Microbiol.">
        <title>The Global Catalogue of Microorganisms (GCM) 10K type strain sequencing project: providing services to taxonomists for standard genome sequencing and annotation.</title>
        <authorList>
            <consortium name="The Broad Institute Genomics Platform"/>
            <consortium name="The Broad Institute Genome Sequencing Center for Infectious Disease"/>
            <person name="Wu L."/>
            <person name="Ma J."/>
        </authorList>
    </citation>
    <scope>NUCLEOTIDE SEQUENCE [LARGE SCALE GENOMIC DNA]</scope>
    <source>
        <strain evidence="3">CCM 8653</strain>
    </source>
</reference>
<protein>
    <submittedName>
        <fullName evidence="2">Uncharacterized protein</fullName>
    </submittedName>
</protein>
<accession>A0ABQ2B2F7</accession>
<evidence type="ECO:0000313" key="2">
    <source>
        <dbReference type="EMBL" id="GGI04294.1"/>
    </source>
</evidence>
<dbReference type="EMBL" id="BMDG01000001">
    <property type="protein sequence ID" value="GGI04294.1"/>
    <property type="molecule type" value="Genomic_DNA"/>
</dbReference>
<comment type="caution">
    <text evidence="2">The sequence shown here is derived from an EMBL/GenBank/DDBJ whole genome shotgun (WGS) entry which is preliminary data.</text>
</comment>
<evidence type="ECO:0000313" key="3">
    <source>
        <dbReference type="Proteomes" id="UP000632535"/>
    </source>
</evidence>
<dbReference type="Proteomes" id="UP000632535">
    <property type="component" value="Unassembled WGS sequence"/>
</dbReference>
<feature type="region of interest" description="Disordered" evidence="1">
    <location>
        <begin position="1"/>
        <end position="21"/>
    </location>
</feature>
<evidence type="ECO:0000256" key="1">
    <source>
        <dbReference type="SAM" id="MobiDB-lite"/>
    </source>
</evidence>